<keyword evidence="5" id="KW-1185">Reference proteome</keyword>
<accession>A0A8A4TNT4</accession>
<gene>
    <name evidence="4" type="ORF">J3U87_01340</name>
</gene>
<evidence type="ECO:0000313" key="5">
    <source>
        <dbReference type="Proteomes" id="UP000663929"/>
    </source>
</evidence>
<reference evidence="4" key="1">
    <citation type="submission" date="2021-03" db="EMBL/GenBank/DDBJ databases">
        <title>Acanthopleuribacteraceae sp. M133.</title>
        <authorList>
            <person name="Wang G."/>
        </authorList>
    </citation>
    <scope>NUCLEOTIDE SEQUENCE</scope>
    <source>
        <strain evidence="4">M133</strain>
    </source>
</reference>
<organism evidence="4 5">
    <name type="scientific">Sulfidibacter corallicola</name>
    <dbReference type="NCBI Taxonomy" id="2818388"/>
    <lineage>
        <taxon>Bacteria</taxon>
        <taxon>Pseudomonadati</taxon>
        <taxon>Acidobacteriota</taxon>
        <taxon>Holophagae</taxon>
        <taxon>Acanthopleuribacterales</taxon>
        <taxon>Acanthopleuribacteraceae</taxon>
        <taxon>Sulfidibacter</taxon>
    </lineage>
</organism>
<dbReference type="InterPro" id="IPR025485">
    <property type="entry name" value="DUF4377"/>
</dbReference>
<dbReference type="Proteomes" id="UP000663929">
    <property type="component" value="Chromosome"/>
</dbReference>
<dbReference type="InterPro" id="IPR026442">
    <property type="entry name" value="IPTL_CTERM"/>
</dbReference>
<proteinExistence type="predicted"/>
<name>A0A8A4TNT4_SULCO</name>
<evidence type="ECO:0000313" key="4">
    <source>
        <dbReference type="EMBL" id="QTD51087.1"/>
    </source>
</evidence>
<feature type="transmembrane region" description="Helical" evidence="1">
    <location>
        <begin position="138"/>
        <end position="157"/>
    </location>
</feature>
<evidence type="ECO:0000259" key="3">
    <source>
        <dbReference type="Pfam" id="PF18203"/>
    </source>
</evidence>
<keyword evidence="1" id="KW-0812">Transmembrane</keyword>
<dbReference type="Pfam" id="PF14302">
    <property type="entry name" value="DUF4377"/>
    <property type="match status" value="1"/>
</dbReference>
<protein>
    <submittedName>
        <fullName evidence="4">IPTL-CTERM sorting domain-containing protein</fullName>
    </submittedName>
</protein>
<evidence type="ECO:0000259" key="2">
    <source>
        <dbReference type="Pfam" id="PF14302"/>
    </source>
</evidence>
<keyword evidence="1" id="KW-0472">Membrane</keyword>
<evidence type="ECO:0000256" key="1">
    <source>
        <dbReference type="SAM" id="Phobius"/>
    </source>
</evidence>
<feature type="domain" description="DUF4377" evidence="2">
    <location>
        <begin position="4"/>
        <end position="50"/>
    </location>
</feature>
<keyword evidence="1" id="KW-1133">Transmembrane helix</keyword>
<sequence>MDRWRDLDEPIIGFDYQWGFEYKIVVALTHSEPADESAKPTWTLVEVLSKERVAPETTFELKSWAKLDRPLTSILRPSGIRKFHLMNELAFSADHAIASQLHLVRSHNADVTIRFRHGHEDMPRAIGLTVDGMAVPTLSAWAIVLMAVFLATAALILSPRRKHLHLN</sequence>
<dbReference type="AlphaFoldDB" id="A0A8A4TNT4"/>
<dbReference type="NCBIfam" id="TIGR04174">
    <property type="entry name" value="IPTL_CTERM"/>
    <property type="match status" value="1"/>
</dbReference>
<dbReference type="Pfam" id="PF18203">
    <property type="entry name" value="IPTL-CTERM"/>
    <property type="match status" value="1"/>
</dbReference>
<feature type="domain" description="IPTL-CTERM protein sorting" evidence="3">
    <location>
        <begin position="133"/>
        <end position="157"/>
    </location>
</feature>
<dbReference type="EMBL" id="CP071793">
    <property type="protein sequence ID" value="QTD51087.1"/>
    <property type="molecule type" value="Genomic_DNA"/>
</dbReference>
<dbReference type="KEGG" id="scor:J3U87_01340"/>